<dbReference type="PRINTS" id="PR00035">
    <property type="entry name" value="HTHGNTR"/>
</dbReference>
<dbReference type="Pfam" id="PF07702">
    <property type="entry name" value="UTRA"/>
    <property type="match status" value="1"/>
</dbReference>
<dbReference type="Proteomes" id="UP001453229">
    <property type="component" value="Chromosome"/>
</dbReference>
<dbReference type="SMART" id="SM00866">
    <property type="entry name" value="UTRA"/>
    <property type="match status" value="1"/>
</dbReference>
<dbReference type="InterPro" id="IPR036388">
    <property type="entry name" value="WH-like_DNA-bd_sf"/>
</dbReference>
<evidence type="ECO:0000256" key="1">
    <source>
        <dbReference type="ARBA" id="ARBA00023015"/>
    </source>
</evidence>
<dbReference type="PROSITE" id="PS50949">
    <property type="entry name" value="HTH_GNTR"/>
    <property type="match status" value="1"/>
</dbReference>
<dbReference type="SUPFAM" id="SSF64288">
    <property type="entry name" value="Chorismate lyase-like"/>
    <property type="match status" value="1"/>
</dbReference>
<gene>
    <name evidence="5" type="ORF">AAGT95_21175</name>
</gene>
<dbReference type="InterPro" id="IPR050679">
    <property type="entry name" value="Bact_HTH_transcr_reg"/>
</dbReference>
<evidence type="ECO:0000259" key="4">
    <source>
        <dbReference type="PROSITE" id="PS50949"/>
    </source>
</evidence>
<feature type="domain" description="HTH gntR-type" evidence="4">
    <location>
        <begin position="19"/>
        <end position="87"/>
    </location>
</feature>
<dbReference type="InterPro" id="IPR028978">
    <property type="entry name" value="Chorismate_lyase_/UTRA_dom_sf"/>
</dbReference>
<dbReference type="CDD" id="cd07377">
    <property type="entry name" value="WHTH_GntR"/>
    <property type="match status" value="1"/>
</dbReference>
<dbReference type="Gene3D" id="3.40.1410.10">
    <property type="entry name" value="Chorismate lyase-like"/>
    <property type="match status" value="1"/>
</dbReference>
<dbReference type="EMBL" id="CP151919">
    <property type="protein sequence ID" value="XAD54300.1"/>
    <property type="molecule type" value="Genomic_DNA"/>
</dbReference>
<dbReference type="RefSeq" id="WP_342595038.1">
    <property type="nucleotide sequence ID" value="NZ_CP151919.1"/>
</dbReference>
<organism evidence="5 6">
    <name type="scientific">Salinicola lusitanus</name>
    <dbReference type="NCBI Taxonomy" id="1949085"/>
    <lineage>
        <taxon>Bacteria</taxon>
        <taxon>Pseudomonadati</taxon>
        <taxon>Pseudomonadota</taxon>
        <taxon>Gammaproteobacteria</taxon>
        <taxon>Oceanospirillales</taxon>
        <taxon>Halomonadaceae</taxon>
        <taxon>Salinicola</taxon>
    </lineage>
</organism>
<dbReference type="PANTHER" id="PTHR44846">
    <property type="entry name" value="MANNOSYL-D-GLYCERATE TRANSPORT/METABOLISM SYSTEM REPRESSOR MNGR-RELATED"/>
    <property type="match status" value="1"/>
</dbReference>
<keyword evidence="2" id="KW-0238">DNA-binding</keyword>
<dbReference type="PANTHER" id="PTHR44846:SF17">
    <property type="entry name" value="GNTR-FAMILY TRANSCRIPTIONAL REGULATOR"/>
    <property type="match status" value="1"/>
</dbReference>
<dbReference type="SUPFAM" id="SSF46785">
    <property type="entry name" value="Winged helix' DNA-binding domain"/>
    <property type="match status" value="1"/>
</dbReference>
<protein>
    <submittedName>
        <fullName evidence="5">GntR family transcriptional regulator</fullName>
    </submittedName>
</protein>
<evidence type="ECO:0000256" key="3">
    <source>
        <dbReference type="ARBA" id="ARBA00023163"/>
    </source>
</evidence>
<proteinExistence type="predicted"/>
<keyword evidence="1" id="KW-0805">Transcription regulation</keyword>
<dbReference type="InterPro" id="IPR011663">
    <property type="entry name" value="UTRA"/>
</dbReference>
<dbReference type="InterPro" id="IPR000524">
    <property type="entry name" value="Tscrpt_reg_HTH_GntR"/>
</dbReference>
<dbReference type="Gene3D" id="1.10.10.10">
    <property type="entry name" value="Winged helix-like DNA-binding domain superfamily/Winged helix DNA-binding domain"/>
    <property type="match status" value="1"/>
</dbReference>
<evidence type="ECO:0000313" key="5">
    <source>
        <dbReference type="EMBL" id="XAD54300.1"/>
    </source>
</evidence>
<evidence type="ECO:0000313" key="6">
    <source>
        <dbReference type="Proteomes" id="UP001453229"/>
    </source>
</evidence>
<sequence length="247" mass="27714">MIDVPLHCTRLNMHKPVRFDKKQRVIDELTRRIHSGRLRRGKRLPGEHQLAEELEVSRGTLREALLELKRQSYIATQTGVGSIVTYDGVEIDPQRGWAQALAETGADLQVEMLRLATIEEADLQTRFGVERFIAVDRRRSTRDGLFVSLERSRVPALPALIDLPARGLVDDSLTATLRAAGLEVARGEQSVDIAYLDAESANLLTRDIGTPVLRSTRTTFNQQGSLVEHVVSLLDPDHFRLHLHFGT</sequence>
<dbReference type="InterPro" id="IPR036390">
    <property type="entry name" value="WH_DNA-bd_sf"/>
</dbReference>
<reference evidence="5 6" key="1">
    <citation type="submission" date="2024-04" db="EMBL/GenBank/DDBJ databases">
        <title>Salinicola lusitanus LLJ914,a marine bacterium isolated from the Okinawa Trough.</title>
        <authorList>
            <person name="Li J."/>
        </authorList>
    </citation>
    <scope>NUCLEOTIDE SEQUENCE [LARGE SCALE GENOMIC DNA]</scope>
    <source>
        <strain evidence="5 6">LLJ914</strain>
    </source>
</reference>
<dbReference type="SMART" id="SM00345">
    <property type="entry name" value="HTH_GNTR"/>
    <property type="match status" value="1"/>
</dbReference>
<evidence type="ECO:0000256" key="2">
    <source>
        <dbReference type="ARBA" id="ARBA00023125"/>
    </source>
</evidence>
<accession>A0ABZ3CT83</accession>
<name>A0ABZ3CT83_9GAMM</name>
<keyword evidence="6" id="KW-1185">Reference proteome</keyword>
<keyword evidence="3" id="KW-0804">Transcription</keyword>
<dbReference type="Pfam" id="PF00392">
    <property type="entry name" value="GntR"/>
    <property type="match status" value="1"/>
</dbReference>